<sequence length="91" mass="10690">MLWCFISFFYTHKKMETVLGLSEAAKHHIAVIAIEKQYDGQYREKVLPKNIHAAFNLTEFLESDKLGIDRTKLHEYNKKTIPHATVDSRRQ</sequence>
<dbReference type="Proteomes" id="UP000230184">
    <property type="component" value="Unassembled WGS sequence"/>
</dbReference>
<gene>
    <name evidence="1" type="ORF">COT02_00030</name>
</gene>
<comment type="caution">
    <text evidence="1">The sequence shown here is derived from an EMBL/GenBank/DDBJ whole genome shotgun (WGS) entry which is preliminary data.</text>
</comment>
<protein>
    <submittedName>
        <fullName evidence="1">Uncharacterized protein</fullName>
    </submittedName>
</protein>
<organism evidence="1 2">
    <name type="scientific">Candidatus Roizmanbacteria bacterium CG07_land_8_20_14_0_80_34_15</name>
    <dbReference type="NCBI Taxonomy" id="1974849"/>
    <lineage>
        <taxon>Bacteria</taxon>
        <taxon>Candidatus Roizmaniibacteriota</taxon>
    </lineage>
</organism>
<evidence type="ECO:0000313" key="1">
    <source>
        <dbReference type="EMBL" id="PIU37596.1"/>
    </source>
</evidence>
<proteinExistence type="predicted"/>
<dbReference type="AlphaFoldDB" id="A0A2M6YVS8"/>
<reference evidence="2" key="1">
    <citation type="submission" date="2017-09" db="EMBL/GenBank/DDBJ databases">
        <title>Depth-based differentiation of microbial function through sediment-hosted aquifers and enrichment of novel symbionts in the deep terrestrial subsurface.</title>
        <authorList>
            <person name="Probst A.J."/>
            <person name="Ladd B."/>
            <person name="Jarett J.K."/>
            <person name="Geller-Mcgrath D.E."/>
            <person name="Sieber C.M.K."/>
            <person name="Emerson J.B."/>
            <person name="Anantharaman K."/>
            <person name="Thomas B.C."/>
            <person name="Malmstrom R."/>
            <person name="Stieglmeier M."/>
            <person name="Klingl A."/>
            <person name="Woyke T."/>
            <person name="Ryan C.M."/>
            <person name="Banfield J.F."/>
        </authorList>
    </citation>
    <scope>NUCLEOTIDE SEQUENCE [LARGE SCALE GENOMIC DNA]</scope>
</reference>
<dbReference type="EMBL" id="PEWY01000001">
    <property type="protein sequence ID" value="PIU37596.1"/>
    <property type="molecule type" value="Genomic_DNA"/>
</dbReference>
<accession>A0A2M6YVS8</accession>
<evidence type="ECO:0000313" key="2">
    <source>
        <dbReference type="Proteomes" id="UP000230184"/>
    </source>
</evidence>
<name>A0A2M6YVS8_9BACT</name>